<organism evidence="1">
    <name type="scientific">Herbaspirillum huttiense subsp. nephrolepidis</name>
    <dbReference type="NCBI Taxonomy" id="3075126"/>
    <lineage>
        <taxon>Bacteria</taxon>
        <taxon>Pseudomonadati</taxon>
        <taxon>Pseudomonadota</taxon>
        <taxon>Betaproteobacteria</taxon>
        <taxon>Burkholderiales</taxon>
        <taxon>Oxalobacteraceae</taxon>
        <taxon>Herbaspirillum</taxon>
    </lineage>
</organism>
<accession>A0AAE4K3Y0</accession>
<gene>
    <name evidence="1" type="ORF">RJN63_11510</name>
</gene>
<sequence>MKASDFVVILTRLFIQFERAAGVVEKMRIAEAITSLIAAAHEVLKSDPQEKEAFNKFIDWIGRELAQVEKFLTDAHVNIPNVPRQSPPSSANPPRGL</sequence>
<name>A0AAE4K3Y0_9BURK</name>
<dbReference type="EMBL" id="JAVRAA010000005">
    <property type="protein sequence ID" value="MDT0337458.1"/>
    <property type="molecule type" value="Genomic_DNA"/>
</dbReference>
<reference evidence="1" key="1">
    <citation type="submission" date="2023-02" db="EMBL/GenBank/DDBJ databases">
        <title>Description of Herbaspirillum huttiense subsp. nephrolepsisexaltata and Herbaspirillum huttiense subsp. lycopersicon.</title>
        <authorList>
            <person name="Poudel M."/>
            <person name="Sharma A."/>
            <person name="Goss E."/>
            <person name="Tapia J.H."/>
            <person name="Harmon C.M."/>
            <person name="Jones J.B."/>
        </authorList>
    </citation>
    <scope>NUCLEOTIDE SEQUENCE</scope>
    <source>
        <strain evidence="1">NC40101</strain>
    </source>
</reference>
<protein>
    <submittedName>
        <fullName evidence="1">Uncharacterized protein</fullName>
    </submittedName>
</protein>
<comment type="caution">
    <text evidence="1">The sequence shown here is derived from an EMBL/GenBank/DDBJ whole genome shotgun (WGS) entry which is preliminary data.</text>
</comment>
<dbReference type="RefSeq" id="WP_284076925.1">
    <property type="nucleotide sequence ID" value="NZ_JAVLSM010000007.1"/>
</dbReference>
<dbReference type="AlphaFoldDB" id="A0AAE4K3Y0"/>
<proteinExistence type="predicted"/>
<evidence type="ECO:0000313" key="1">
    <source>
        <dbReference type="EMBL" id="MDT0337458.1"/>
    </source>
</evidence>